<gene>
    <name evidence="1" type="ORF">FHS42_007499</name>
</gene>
<proteinExistence type="predicted"/>
<name>A0A7W9QHQ4_9ACTN</name>
<organism evidence="1 2">
    <name type="scientific">Streptomyces zagrosensis</name>
    <dbReference type="NCBI Taxonomy" id="1042984"/>
    <lineage>
        <taxon>Bacteria</taxon>
        <taxon>Bacillati</taxon>
        <taxon>Actinomycetota</taxon>
        <taxon>Actinomycetes</taxon>
        <taxon>Kitasatosporales</taxon>
        <taxon>Streptomycetaceae</taxon>
        <taxon>Streptomyces</taxon>
    </lineage>
</organism>
<dbReference type="EMBL" id="JACHJL010000045">
    <property type="protein sequence ID" value="MBB5940401.1"/>
    <property type="molecule type" value="Genomic_DNA"/>
</dbReference>
<dbReference type="Proteomes" id="UP000588098">
    <property type="component" value="Unassembled WGS sequence"/>
</dbReference>
<protein>
    <submittedName>
        <fullName evidence="1">Uncharacterized protein</fullName>
    </submittedName>
</protein>
<keyword evidence="2" id="KW-1185">Reference proteome</keyword>
<dbReference type="RefSeq" id="WP_184580506.1">
    <property type="nucleotide sequence ID" value="NZ_JACHJL010000045.1"/>
</dbReference>
<sequence>MFIWTLITRGEHLFAPRPLEAAQPTEIQQEWAARRNTAWFQFSRPDPLRHYADLRRLLTNYAQRLARDIDSGAGQIINISTFGSHPQ</sequence>
<dbReference type="AlphaFoldDB" id="A0A7W9QHQ4"/>
<evidence type="ECO:0000313" key="2">
    <source>
        <dbReference type="Proteomes" id="UP000588098"/>
    </source>
</evidence>
<accession>A0A7W9QHQ4</accession>
<evidence type="ECO:0000313" key="1">
    <source>
        <dbReference type="EMBL" id="MBB5940401.1"/>
    </source>
</evidence>
<reference evidence="1 2" key="1">
    <citation type="submission" date="2020-08" db="EMBL/GenBank/DDBJ databases">
        <title>Genomic Encyclopedia of Type Strains, Phase III (KMG-III): the genomes of soil and plant-associated and newly described type strains.</title>
        <authorList>
            <person name="Whitman W."/>
        </authorList>
    </citation>
    <scope>NUCLEOTIDE SEQUENCE [LARGE SCALE GENOMIC DNA]</scope>
    <source>
        <strain evidence="1 2">CECT 8305</strain>
    </source>
</reference>
<comment type="caution">
    <text evidence="1">The sequence shown here is derived from an EMBL/GenBank/DDBJ whole genome shotgun (WGS) entry which is preliminary data.</text>
</comment>